<evidence type="ECO:0000256" key="3">
    <source>
        <dbReference type="ARBA" id="ARBA00022896"/>
    </source>
</evidence>
<evidence type="ECO:0000256" key="5">
    <source>
        <dbReference type="ARBA" id="ARBA00023002"/>
    </source>
</evidence>
<dbReference type="InterPro" id="IPR005123">
    <property type="entry name" value="Oxoglu/Fe-dep_dioxygenase_dom"/>
</dbReference>
<keyword evidence="2" id="KW-0479">Metal-binding</keyword>
<comment type="caution">
    <text evidence="8">The sequence shown here is derived from an EMBL/GenBank/DDBJ whole genome shotgun (WGS) entry which is preliminary data.</text>
</comment>
<dbReference type="EMBL" id="BAABBN010000004">
    <property type="protein sequence ID" value="GAA3920801.1"/>
    <property type="molecule type" value="Genomic_DNA"/>
</dbReference>
<dbReference type="Pfam" id="PF13640">
    <property type="entry name" value="2OG-FeII_Oxy_3"/>
    <property type="match status" value="1"/>
</dbReference>
<keyword evidence="6" id="KW-0408">Iron</keyword>
<reference evidence="9" key="1">
    <citation type="journal article" date="2019" name="Int. J. Syst. Evol. Microbiol.">
        <title>The Global Catalogue of Microorganisms (GCM) 10K type strain sequencing project: providing services to taxonomists for standard genome sequencing and annotation.</title>
        <authorList>
            <consortium name="The Broad Institute Genomics Platform"/>
            <consortium name="The Broad Institute Genome Sequencing Center for Infectious Disease"/>
            <person name="Wu L."/>
            <person name="Ma J."/>
        </authorList>
    </citation>
    <scope>NUCLEOTIDE SEQUENCE [LARGE SCALE GENOMIC DNA]</scope>
    <source>
        <strain evidence="9">JCM 17551</strain>
    </source>
</reference>
<dbReference type="Proteomes" id="UP001501565">
    <property type="component" value="Unassembled WGS sequence"/>
</dbReference>
<sequence>MKNEETSSFYVVAREPGAENPSLPTWANEQPNPVRLDKNYDTSVIIRKDVPEVPAAYQLLNVLSQEECQRFIEITEHLGYLKDAAVSLPREVRHNDNVTWVTDQTTDQLIWQRVEQLANTQLDAFDGKRPVGINARFRFYRYGEGDFFKNHIDGAWPGSRVIDRELITNAYPDRYSQMTFLILLSEDFEGGATRFLVNADDPTQPARRNASVKTVDVRTPAGGVLCFPHGRHPLHCLHSSEPIRKGTKYIIRTDMLFELE</sequence>
<accession>A0ABP7MHW4</accession>
<dbReference type="PROSITE" id="PS51471">
    <property type="entry name" value="FE2OG_OXY"/>
    <property type="match status" value="1"/>
</dbReference>
<dbReference type="RefSeq" id="WP_344797203.1">
    <property type="nucleotide sequence ID" value="NZ_BAABBN010000004.1"/>
</dbReference>
<dbReference type="SMART" id="SM00702">
    <property type="entry name" value="P4Hc"/>
    <property type="match status" value="1"/>
</dbReference>
<evidence type="ECO:0000256" key="6">
    <source>
        <dbReference type="ARBA" id="ARBA00023004"/>
    </source>
</evidence>
<evidence type="ECO:0000313" key="9">
    <source>
        <dbReference type="Proteomes" id="UP001501565"/>
    </source>
</evidence>
<keyword evidence="9" id="KW-1185">Reference proteome</keyword>
<dbReference type="InterPro" id="IPR044862">
    <property type="entry name" value="Pro_4_hyd_alph_FE2OG_OXY"/>
</dbReference>
<keyword evidence="4" id="KW-0223">Dioxygenase</keyword>
<evidence type="ECO:0000256" key="1">
    <source>
        <dbReference type="ARBA" id="ARBA00001961"/>
    </source>
</evidence>
<gene>
    <name evidence="8" type="ORF">GCM10022277_15630</name>
</gene>
<evidence type="ECO:0000256" key="2">
    <source>
        <dbReference type="ARBA" id="ARBA00022723"/>
    </source>
</evidence>
<dbReference type="InterPro" id="IPR045054">
    <property type="entry name" value="P4HA-like"/>
</dbReference>
<evidence type="ECO:0000313" key="8">
    <source>
        <dbReference type="EMBL" id="GAA3920801.1"/>
    </source>
</evidence>
<evidence type="ECO:0000259" key="7">
    <source>
        <dbReference type="PROSITE" id="PS51471"/>
    </source>
</evidence>
<keyword evidence="3" id="KW-0847">Vitamin C</keyword>
<protein>
    <recommendedName>
        <fullName evidence="7">Fe2OG dioxygenase domain-containing protein</fullName>
    </recommendedName>
</protein>
<keyword evidence="5" id="KW-0560">Oxidoreductase</keyword>
<dbReference type="Gene3D" id="2.60.120.620">
    <property type="entry name" value="q2cbj1_9rhob like domain"/>
    <property type="match status" value="1"/>
</dbReference>
<dbReference type="PANTHER" id="PTHR10869:SF247">
    <property type="entry name" value="FE2OG DIOXYGENASE DOMAIN-CONTAINING PROTEIN"/>
    <property type="match status" value="1"/>
</dbReference>
<name>A0ABP7MHW4_9GAMM</name>
<proteinExistence type="predicted"/>
<comment type="cofactor">
    <cofactor evidence="1">
        <name>L-ascorbate</name>
        <dbReference type="ChEBI" id="CHEBI:38290"/>
    </cofactor>
</comment>
<dbReference type="InterPro" id="IPR006620">
    <property type="entry name" value="Pro_4_hyd_alph"/>
</dbReference>
<dbReference type="PANTHER" id="PTHR10869">
    <property type="entry name" value="PROLYL 4-HYDROXYLASE ALPHA SUBUNIT"/>
    <property type="match status" value="1"/>
</dbReference>
<feature type="domain" description="Fe2OG dioxygenase" evidence="7">
    <location>
        <begin position="132"/>
        <end position="260"/>
    </location>
</feature>
<evidence type="ECO:0000256" key="4">
    <source>
        <dbReference type="ARBA" id="ARBA00022964"/>
    </source>
</evidence>
<organism evidence="8 9">
    <name type="scientific">Litoribacillus peritrichatus</name>
    <dbReference type="NCBI Taxonomy" id="718191"/>
    <lineage>
        <taxon>Bacteria</taxon>
        <taxon>Pseudomonadati</taxon>
        <taxon>Pseudomonadota</taxon>
        <taxon>Gammaproteobacteria</taxon>
        <taxon>Oceanospirillales</taxon>
        <taxon>Oceanospirillaceae</taxon>
        <taxon>Litoribacillus</taxon>
    </lineage>
</organism>